<feature type="compositionally biased region" description="Polar residues" evidence="1">
    <location>
        <begin position="46"/>
        <end position="57"/>
    </location>
</feature>
<comment type="caution">
    <text evidence="2">The sequence shown here is derived from an EMBL/GenBank/DDBJ whole genome shotgun (WGS) entry which is preliminary data.</text>
</comment>
<accession>A0A8X7W9X7</accession>
<keyword evidence="3" id="KW-1185">Reference proteome</keyword>
<sequence>MKREGKQHGKVKTLLILPPLPNTRPKSRYVPMTSNPTSGSFAKVSSKPTNHSRSTGKCWSARCPECHSLPLSKSRLKSKGRSKMRSSNDVTYSMLTWQVPPGGTGPCLKLSGFSATGILDLLSDDHDYESDDEEEEEYKGTAVEETMNINGDDGEKRKNVSHDDDGDGKVGFCDVGVMMIMDHVEEFDEEGWCLV</sequence>
<dbReference type="InterPro" id="IPR018247">
    <property type="entry name" value="EF_Hand_1_Ca_BS"/>
</dbReference>
<evidence type="ECO:0000313" key="2">
    <source>
        <dbReference type="EMBL" id="KAG2325205.1"/>
    </source>
</evidence>
<dbReference type="PROSITE" id="PS00018">
    <property type="entry name" value="EF_HAND_1"/>
    <property type="match status" value="1"/>
</dbReference>
<proteinExistence type="predicted"/>
<dbReference type="PANTHER" id="PTHR34278">
    <property type="entry name" value="PROTEIN THI031, PUTATIVE-RELATED"/>
    <property type="match status" value="1"/>
</dbReference>
<dbReference type="AlphaFoldDB" id="A0A8X7W9X7"/>
<dbReference type="OrthoDB" id="663108at2759"/>
<gene>
    <name evidence="2" type="ORF">Bca52824_007933</name>
</gene>
<evidence type="ECO:0000256" key="1">
    <source>
        <dbReference type="SAM" id="MobiDB-lite"/>
    </source>
</evidence>
<dbReference type="EMBL" id="JAAMPC010000002">
    <property type="protein sequence ID" value="KAG2325205.1"/>
    <property type="molecule type" value="Genomic_DNA"/>
</dbReference>
<reference evidence="2 3" key="1">
    <citation type="submission" date="2020-02" db="EMBL/GenBank/DDBJ databases">
        <authorList>
            <person name="Ma Q."/>
            <person name="Huang Y."/>
            <person name="Song X."/>
            <person name="Pei D."/>
        </authorList>
    </citation>
    <scope>NUCLEOTIDE SEQUENCE [LARGE SCALE GENOMIC DNA]</scope>
    <source>
        <strain evidence="2">Sxm20200214</strain>
        <tissue evidence="2">Leaf</tissue>
    </source>
</reference>
<feature type="region of interest" description="Disordered" evidence="1">
    <location>
        <begin position="1"/>
        <end position="57"/>
    </location>
</feature>
<dbReference type="Proteomes" id="UP000886595">
    <property type="component" value="Unassembled WGS sequence"/>
</dbReference>
<evidence type="ECO:0000313" key="3">
    <source>
        <dbReference type="Proteomes" id="UP000886595"/>
    </source>
</evidence>
<name>A0A8X7W9X7_BRACI</name>
<organism evidence="2 3">
    <name type="scientific">Brassica carinata</name>
    <name type="common">Ethiopian mustard</name>
    <name type="synonym">Abyssinian cabbage</name>
    <dbReference type="NCBI Taxonomy" id="52824"/>
    <lineage>
        <taxon>Eukaryota</taxon>
        <taxon>Viridiplantae</taxon>
        <taxon>Streptophyta</taxon>
        <taxon>Embryophyta</taxon>
        <taxon>Tracheophyta</taxon>
        <taxon>Spermatophyta</taxon>
        <taxon>Magnoliopsida</taxon>
        <taxon>eudicotyledons</taxon>
        <taxon>Gunneridae</taxon>
        <taxon>Pentapetalae</taxon>
        <taxon>rosids</taxon>
        <taxon>malvids</taxon>
        <taxon>Brassicales</taxon>
        <taxon>Brassicaceae</taxon>
        <taxon>Brassiceae</taxon>
        <taxon>Brassica</taxon>
    </lineage>
</organism>
<dbReference type="PANTHER" id="PTHR34278:SF1">
    <property type="entry name" value="PROTEIN THI031, PUTATIVE-RELATED"/>
    <property type="match status" value="1"/>
</dbReference>
<protein>
    <submittedName>
        <fullName evidence="2">Uncharacterized protein</fullName>
    </submittedName>
</protein>